<accession>A0ABQ3YRJ7</accession>
<dbReference type="Gene3D" id="3.30.530.20">
    <property type="match status" value="1"/>
</dbReference>
<gene>
    <name evidence="1" type="ORF">Adu01nite_15650</name>
</gene>
<organism evidence="1 2">
    <name type="scientific">Paractinoplanes durhamensis</name>
    <dbReference type="NCBI Taxonomy" id="113563"/>
    <lineage>
        <taxon>Bacteria</taxon>
        <taxon>Bacillati</taxon>
        <taxon>Actinomycetota</taxon>
        <taxon>Actinomycetes</taxon>
        <taxon>Micromonosporales</taxon>
        <taxon>Micromonosporaceae</taxon>
        <taxon>Paractinoplanes</taxon>
    </lineage>
</organism>
<dbReference type="SUPFAM" id="SSF55961">
    <property type="entry name" value="Bet v1-like"/>
    <property type="match status" value="1"/>
</dbReference>
<evidence type="ECO:0008006" key="3">
    <source>
        <dbReference type="Google" id="ProtNLM"/>
    </source>
</evidence>
<sequence length="149" mass="16735">MAQINGEVLIRRPAEEVFDFVADERNESMYNPAMVDVEKITEGPIGLGTRFAATMITNRRPLRIEIEYTGFDRPRSLTSMSCMAAADFAGTLTVTPEADGTHLRWSWQMRPKGALRLLAPLLEPVGARRERAVWARLRDFLEAGGAELR</sequence>
<name>A0ABQ3YRJ7_9ACTN</name>
<evidence type="ECO:0000313" key="1">
    <source>
        <dbReference type="EMBL" id="GIE00215.1"/>
    </source>
</evidence>
<dbReference type="Proteomes" id="UP000637628">
    <property type="component" value="Unassembled WGS sequence"/>
</dbReference>
<comment type="caution">
    <text evidence="1">The sequence shown here is derived from an EMBL/GenBank/DDBJ whole genome shotgun (WGS) entry which is preliminary data.</text>
</comment>
<protein>
    <recommendedName>
        <fullName evidence="3">SRPBCC family protein</fullName>
    </recommendedName>
</protein>
<dbReference type="RefSeq" id="WP_203725842.1">
    <property type="nucleotide sequence ID" value="NZ_BAAATX010000002.1"/>
</dbReference>
<proteinExistence type="predicted"/>
<dbReference type="EMBL" id="BOML01000013">
    <property type="protein sequence ID" value="GIE00215.1"/>
    <property type="molecule type" value="Genomic_DNA"/>
</dbReference>
<dbReference type="Pfam" id="PF10604">
    <property type="entry name" value="Polyketide_cyc2"/>
    <property type="match status" value="1"/>
</dbReference>
<keyword evidence="2" id="KW-1185">Reference proteome</keyword>
<reference evidence="1 2" key="1">
    <citation type="submission" date="2021-01" db="EMBL/GenBank/DDBJ databases">
        <title>Whole genome shotgun sequence of Actinoplanes durhamensis NBRC 14914.</title>
        <authorList>
            <person name="Komaki H."/>
            <person name="Tamura T."/>
        </authorList>
    </citation>
    <scope>NUCLEOTIDE SEQUENCE [LARGE SCALE GENOMIC DNA]</scope>
    <source>
        <strain evidence="1 2">NBRC 14914</strain>
    </source>
</reference>
<evidence type="ECO:0000313" key="2">
    <source>
        <dbReference type="Proteomes" id="UP000637628"/>
    </source>
</evidence>
<dbReference type="InterPro" id="IPR023393">
    <property type="entry name" value="START-like_dom_sf"/>
</dbReference>
<dbReference type="InterPro" id="IPR019587">
    <property type="entry name" value="Polyketide_cyclase/dehydratase"/>
</dbReference>